<dbReference type="InterPro" id="IPR005225">
    <property type="entry name" value="Small_GTP-bd"/>
</dbReference>
<keyword evidence="7" id="KW-1185">Reference proteome</keyword>
<reference evidence="6 7" key="1">
    <citation type="submission" date="2023-07" db="EMBL/GenBank/DDBJ databases">
        <title>Genomic Encyclopedia of Type Strains, Phase IV (KMG-IV): sequencing the most valuable type-strain genomes for metagenomic binning, comparative biology and taxonomic classification.</title>
        <authorList>
            <person name="Goeker M."/>
        </authorList>
    </citation>
    <scope>NUCLEOTIDE SEQUENCE [LARGE SCALE GENOMIC DNA]</scope>
    <source>
        <strain evidence="6 7">DSM 1400</strain>
    </source>
</reference>
<dbReference type="Pfam" id="PF01926">
    <property type="entry name" value="MMR_HSR1"/>
    <property type="match status" value="1"/>
</dbReference>
<dbReference type="CDD" id="cd00880">
    <property type="entry name" value="Era_like"/>
    <property type="match status" value="1"/>
</dbReference>
<dbReference type="EMBL" id="JAUSWN010000002">
    <property type="protein sequence ID" value="MDQ0478648.1"/>
    <property type="molecule type" value="Genomic_DNA"/>
</dbReference>
<dbReference type="NCBIfam" id="TIGR03918">
    <property type="entry name" value="GTP_HydF"/>
    <property type="match status" value="1"/>
</dbReference>
<dbReference type="RefSeq" id="WP_307354887.1">
    <property type="nucleotide sequence ID" value="NZ_BAAACJ010000008.1"/>
</dbReference>
<evidence type="ECO:0000259" key="4">
    <source>
        <dbReference type="Pfam" id="PF18128"/>
    </source>
</evidence>
<dbReference type="PANTHER" id="PTHR42714:SF6">
    <property type="entry name" value="TRANSLATION INITIATION FACTOR IF-2"/>
    <property type="match status" value="1"/>
</dbReference>
<dbReference type="InterPro" id="IPR040644">
    <property type="entry name" value="HydF_tetramer"/>
</dbReference>
<dbReference type="InterPro" id="IPR041606">
    <property type="entry name" value="HydF_dimer"/>
</dbReference>
<dbReference type="Proteomes" id="UP001224418">
    <property type="component" value="Unassembled WGS sequence"/>
</dbReference>
<dbReference type="Gene3D" id="3.40.50.11420">
    <property type="match status" value="1"/>
</dbReference>
<dbReference type="InterPro" id="IPR023873">
    <property type="entry name" value="FeFe-hyd_GTPase_HydF"/>
</dbReference>
<evidence type="ECO:0000259" key="3">
    <source>
        <dbReference type="Pfam" id="PF01926"/>
    </source>
</evidence>
<dbReference type="NCBIfam" id="TIGR00231">
    <property type="entry name" value="small_GTP"/>
    <property type="match status" value="1"/>
</dbReference>
<feature type="domain" description="Hydrogen maturase F tetramerization" evidence="5">
    <location>
        <begin position="277"/>
        <end position="393"/>
    </location>
</feature>
<accession>A0ABU0JNL1</accession>
<evidence type="ECO:0000256" key="1">
    <source>
        <dbReference type="ARBA" id="ARBA00022741"/>
    </source>
</evidence>
<dbReference type="InterPro" id="IPR006073">
    <property type="entry name" value="GTP-bd"/>
</dbReference>
<dbReference type="Gene3D" id="3.40.50.11410">
    <property type="match status" value="1"/>
</dbReference>
<feature type="domain" description="Hydrogen maturase F dimerization" evidence="4">
    <location>
        <begin position="176"/>
        <end position="273"/>
    </location>
</feature>
<organism evidence="6 7">
    <name type="scientific">Hathewaya limosa</name>
    <name type="common">Clostridium limosum</name>
    <dbReference type="NCBI Taxonomy" id="1536"/>
    <lineage>
        <taxon>Bacteria</taxon>
        <taxon>Bacillati</taxon>
        <taxon>Bacillota</taxon>
        <taxon>Clostridia</taxon>
        <taxon>Eubacteriales</taxon>
        <taxon>Clostridiaceae</taxon>
        <taxon>Hathewaya</taxon>
    </lineage>
</organism>
<evidence type="ECO:0000259" key="5">
    <source>
        <dbReference type="Pfam" id="PF18133"/>
    </source>
</evidence>
<feature type="domain" description="G" evidence="3">
    <location>
        <begin position="11"/>
        <end position="126"/>
    </location>
</feature>
<dbReference type="Gene3D" id="3.40.50.300">
    <property type="entry name" value="P-loop containing nucleotide triphosphate hydrolases"/>
    <property type="match status" value="1"/>
</dbReference>
<protein>
    <submittedName>
        <fullName evidence="6">[FeFe] hydrogenase H-cluster maturation GTPase HydF</fullName>
    </submittedName>
</protein>
<keyword evidence="1" id="KW-0547">Nucleotide-binding</keyword>
<dbReference type="Pfam" id="PF18128">
    <property type="entry name" value="HydF_dimer"/>
    <property type="match status" value="1"/>
</dbReference>
<sequence>MNNTPNANRKQIGIYGKRNAGKSSLVNLITGQEVALVSDVKGTTTDPVFKTMELIPFGPVRFIDTAGLDDEGVLGELRVKKTFELIQITDLALYVMDVNDIDEKSFKDTVNKFKQFNIPYIVIFNKIDTLNEKELKKLKERFPKEVFISTKKQEGVDLLREEIIKELKNAEEEPRIMEGLLSYNSKVILVVPIDSEAPKGRLILPQVQVIRDCLDHGIKSYVVRDTELESAIKDTKDIDLVITDSQAFKRVNKIVPQNISLTSFSILFARHKGEINAFVKGVSKIKELKEGSKILMMESCTHNTSHEDIGRVKIPQLINKFVDKKLNFEFRTGNDFPQDIEKYDLVIHCGACMMTRKTILNRIQVCKEKDVPITNYGITIAYLTGILDRAIEIFK</sequence>
<dbReference type="InterPro" id="IPR027417">
    <property type="entry name" value="P-loop_NTPase"/>
</dbReference>
<dbReference type="Pfam" id="PF18133">
    <property type="entry name" value="HydF_tetramer"/>
    <property type="match status" value="1"/>
</dbReference>
<evidence type="ECO:0000256" key="2">
    <source>
        <dbReference type="ARBA" id="ARBA00023134"/>
    </source>
</evidence>
<proteinExistence type="predicted"/>
<evidence type="ECO:0000313" key="7">
    <source>
        <dbReference type="Proteomes" id="UP001224418"/>
    </source>
</evidence>
<name>A0ABU0JNL1_HATLI</name>
<dbReference type="PANTHER" id="PTHR42714">
    <property type="entry name" value="TRNA MODIFICATION GTPASE GTPBP3"/>
    <property type="match status" value="1"/>
</dbReference>
<evidence type="ECO:0000313" key="6">
    <source>
        <dbReference type="EMBL" id="MDQ0478648.1"/>
    </source>
</evidence>
<comment type="caution">
    <text evidence="6">The sequence shown here is derived from an EMBL/GenBank/DDBJ whole genome shotgun (WGS) entry which is preliminary data.</text>
</comment>
<keyword evidence="2" id="KW-0342">GTP-binding</keyword>
<dbReference type="SUPFAM" id="SSF52540">
    <property type="entry name" value="P-loop containing nucleoside triphosphate hydrolases"/>
    <property type="match status" value="1"/>
</dbReference>
<gene>
    <name evidence="6" type="ORF">QOZ93_000357</name>
</gene>